<keyword evidence="1" id="KW-0472">Membrane</keyword>
<evidence type="ECO:0000313" key="2">
    <source>
        <dbReference type="EMBL" id="VXD25605.1"/>
    </source>
</evidence>
<dbReference type="EMBL" id="CZCU02000169">
    <property type="protein sequence ID" value="VXD25605.1"/>
    <property type="molecule type" value="Genomic_DNA"/>
</dbReference>
<keyword evidence="1" id="KW-0812">Transmembrane</keyword>
<evidence type="ECO:0000256" key="1">
    <source>
        <dbReference type="SAM" id="Phobius"/>
    </source>
</evidence>
<evidence type="ECO:0000313" key="3">
    <source>
        <dbReference type="Proteomes" id="UP000184550"/>
    </source>
</evidence>
<dbReference type="AlphaFoldDB" id="A0A7Z9BZC6"/>
<dbReference type="Proteomes" id="UP000184550">
    <property type="component" value="Unassembled WGS sequence"/>
</dbReference>
<accession>A0A7Z9BZC6</accession>
<keyword evidence="1" id="KW-1133">Transmembrane helix</keyword>
<feature type="transmembrane region" description="Helical" evidence="1">
    <location>
        <begin position="6"/>
        <end position="25"/>
    </location>
</feature>
<gene>
    <name evidence="2" type="ORF">PL8927_900006</name>
</gene>
<organism evidence="2 3">
    <name type="scientific">Planktothrix serta PCC 8927</name>
    <dbReference type="NCBI Taxonomy" id="671068"/>
    <lineage>
        <taxon>Bacteria</taxon>
        <taxon>Bacillati</taxon>
        <taxon>Cyanobacteriota</taxon>
        <taxon>Cyanophyceae</taxon>
        <taxon>Oscillatoriophycideae</taxon>
        <taxon>Oscillatoriales</taxon>
        <taxon>Microcoleaceae</taxon>
        <taxon>Planktothrix</taxon>
    </lineage>
</organism>
<keyword evidence="3" id="KW-1185">Reference proteome</keyword>
<name>A0A7Z9BZC6_9CYAN</name>
<proteinExistence type="predicted"/>
<reference evidence="2" key="1">
    <citation type="submission" date="2019-10" db="EMBL/GenBank/DDBJ databases">
        <authorList>
            <consortium name="Genoscope - CEA"/>
            <person name="William W."/>
        </authorList>
    </citation>
    <scope>NUCLEOTIDE SEQUENCE [LARGE SCALE GENOMIC DNA]</scope>
    <source>
        <strain evidence="2">BBR_PRJEB10992</strain>
    </source>
</reference>
<protein>
    <submittedName>
        <fullName evidence="2">Uncharacterized protein</fullName>
    </submittedName>
</protein>
<sequence>MNEDLGLFLLGILVLTLYLIVSALTEMGTKLPWKK</sequence>
<comment type="caution">
    <text evidence="2">The sequence shown here is derived from an EMBL/GenBank/DDBJ whole genome shotgun (WGS) entry which is preliminary data.</text>
</comment>